<organism evidence="6 7">
    <name type="scientific">Nematostella vectensis</name>
    <name type="common">Starlet sea anemone</name>
    <dbReference type="NCBI Taxonomy" id="45351"/>
    <lineage>
        <taxon>Eukaryota</taxon>
        <taxon>Metazoa</taxon>
        <taxon>Cnidaria</taxon>
        <taxon>Anthozoa</taxon>
        <taxon>Hexacorallia</taxon>
        <taxon>Actiniaria</taxon>
        <taxon>Edwardsiidae</taxon>
        <taxon>Nematostella</taxon>
    </lineage>
</organism>
<feature type="non-terminal residue" evidence="6">
    <location>
        <position position="147"/>
    </location>
</feature>
<dbReference type="HOGENOM" id="CLU_032910_1_2_1"/>
<evidence type="ECO:0000256" key="2">
    <source>
        <dbReference type="ARBA" id="ARBA00023015"/>
    </source>
</evidence>
<name>A7SRX2_NEMVE</name>
<dbReference type="GO" id="GO:0005524">
    <property type="term" value="F:ATP binding"/>
    <property type="evidence" value="ECO:0007669"/>
    <property type="project" value="InterPro"/>
</dbReference>
<dbReference type="SUPFAM" id="SSF49417">
    <property type="entry name" value="p53-like transcription factors"/>
    <property type="match status" value="1"/>
</dbReference>
<dbReference type="OrthoDB" id="10029800at2759"/>
<dbReference type="PhylomeDB" id="A7SRX2"/>
<evidence type="ECO:0000256" key="4">
    <source>
        <dbReference type="ARBA" id="ARBA00023242"/>
    </source>
</evidence>
<dbReference type="InterPro" id="IPR012346">
    <property type="entry name" value="p53/RUNT-type_TF_DNA-bd_sf"/>
</dbReference>
<evidence type="ECO:0000256" key="1">
    <source>
        <dbReference type="ARBA" id="ARBA00004123"/>
    </source>
</evidence>
<dbReference type="PANTHER" id="PTHR11950">
    <property type="entry name" value="RUNT RELATED"/>
    <property type="match status" value="1"/>
</dbReference>
<evidence type="ECO:0000259" key="5">
    <source>
        <dbReference type="PROSITE" id="PS51062"/>
    </source>
</evidence>
<keyword evidence="2" id="KW-0805">Transcription regulation</keyword>
<dbReference type="GO" id="GO:0043565">
    <property type="term" value="F:sequence-specific DNA binding"/>
    <property type="evidence" value="ECO:0007669"/>
    <property type="project" value="UniProtKB-ARBA"/>
</dbReference>
<dbReference type="GO" id="GO:0003700">
    <property type="term" value="F:DNA-binding transcription factor activity"/>
    <property type="evidence" value="ECO:0007669"/>
    <property type="project" value="InterPro"/>
</dbReference>
<dbReference type="KEGG" id="nve:5504767"/>
<dbReference type="FunFam" id="2.60.40.720:FF:000001">
    <property type="entry name" value="Runt-related transcription factor"/>
    <property type="match status" value="1"/>
</dbReference>
<dbReference type="PANTHER" id="PTHR11950:SF31">
    <property type="entry name" value="SEGMENTATION PROTEIN RUNT"/>
    <property type="match status" value="1"/>
</dbReference>
<evidence type="ECO:0000256" key="3">
    <source>
        <dbReference type="ARBA" id="ARBA00023163"/>
    </source>
</evidence>
<proteinExistence type="predicted"/>
<feature type="domain" description="Runt" evidence="5">
    <location>
        <begin position="17"/>
        <end position="145"/>
    </location>
</feature>
<dbReference type="InterPro" id="IPR013524">
    <property type="entry name" value="Runt_dom"/>
</dbReference>
<dbReference type="eggNOG" id="KOG3982">
    <property type="taxonomic scope" value="Eukaryota"/>
</dbReference>
<dbReference type="Pfam" id="PF00853">
    <property type="entry name" value="Runt"/>
    <property type="match status" value="1"/>
</dbReference>
<dbReference type="PRINTS" id="PR00967">
    <property type="entry name" value="ONCOGENEAML1"/>
</dbReference>
<sequence>MTTTENQGTRKIKGERSLVEALAEYPGELVKTDSPNFVCSVLPSHWRCNKTLPVAFKVVSLGDIPDGVIVSIAAGNDENFAAELRNATAVMKNQVARFNDLRFVGRSGRGKTFSLTITVKTEPPQVATYCRAIKVTVDGPREPRSKL</sequence>
<keyword evidence="4" id="KW-0539">Nucleus</keyword>
<dbReference type="PROSITE" id="PS51062">
    <property type="entry name" value="RUNT"/>
    <property type="match status" value="1"/>
</dbReference>
<dbReference type="EMBL" id="DS469768">
    <property type="protein sequence ID" value="EDO33538.1"/>
    <property type="molecule type" value="Genomic_DNA"/>
</dbReference>
<dbReference type="Proteomes" id="UP000001593">
    <property type="component" value="Unassembled WGS sequence"/>
</dbReference>
<evidence type="ECO:0000313" key="7">
    <source>
        <dbReference type="Proteomes" id="UP000001593"/>
    </source>
</evidence>
<comment type="subcellular location">
    <subcellularLocation>
        <location evidence="1">Nucleus</location>
    </subcellularLocation>
</comment>
<dbReference type="GO" id="GO:0005634">
    <property type="term" value="C:nucleus"/>
    <property type="evidence" value="ECO:0007669"/>
    <property type="project" value="UniProtKB-SubCell"/>
</dbReference>
<keyword evidence="7" id="KW-1185">Reference proteome</keyword>
<dbReference type="AlphaFoldDB" id="A7SRX2"/>
<keyword evidence="3" id="KW-0804">Transcription</keyword>
<dbReference type="InterPro" id="IPR000040">
    <property type="entry name" value="AML1_Runt"/>
</dbReference>
<dbReference type="InParanoid" id="A7SRX2"/>
<reference evidence="6 7" key="1">
    <citation type="journal article" date="2007" name="Science">
        <title>Sea anemone genome reveals ancestral eumetazoan gene repertoire and genomic organization.</title>
        <authorList>
            <person name="Putnam N.H."/>
            <person name="Srivastava M."/>
            <person name="Hellsten U."/>
            <person name="Dirks B."/>
            <person name="Chapman J."/>
            <person name="Salamov A."/>
            <person name="Terry A."/>
            <person name="Shapiro H."/>
            <person name="Lindquist E."/>
            <person name="Kapitonov V.V."/>
            <person name="Jurka J."/>
            <person name="Genikhovich G."/>
            <person name="Grigoriev I.V."/>
            <person name="Lucas S.M."/>
            <person name="Steele R.E."/>
            <person name="Finnerty J.R."/>
            <person name="Technau U."/>
            <person name="Martindale M.Q."/>
            <person name="Rokhsar D.S."/>
        </authorList>
    </citation>
    <scope>NUCLEOTIDE SEQUENCE [LARGE SCALE GENOMIC DNA]</scope>
    <source>
        <strain evidence="7">CH2 X CH6</strain>
    </source>
</reference>
<gene>
    <name evidence="6" type="ORF">NEMVEDRAFT_v1g129231</name>
</gene>
<dbReference type="Gene3D" id="2.60.40.720">
    <property type="match status" value="1"/>
</dbReference>
<dbReference type="InterPro" id="IPR008967">
    <property type="entry name" value="p53-like_TF_DNA-bd_sf"/>
</dbReference>
<dbReference type="STRING" id="45351.A7SRX2"/>
<dbReference type="OMA" id="TSIMKNQ"/>
<accession>A7SRX2</accession>
<evidence type="ECO:0000313" key="6">
    <source>
        <dbReference type="EMBL" id="EDO33538.1"/>
    </source>
</evidence>
<protein>
    <recommendedName>
        <fullName evidence="5">Runt domain-containing protein</fullName>
    </recommendedName>
</protein>